<evidence type="ECO:0000256" key="4">
    <source>
        <dbReference type="ARBA" id="ARBA00023136"/>
    </source>
</evidence>
<dbReference type="InterPro" id="IPR011701">
    <property type="entry name" value="MFS"/>
</dbReference>
<accession>A0A9Q3DBT7</accession>
<protein>
    <recommendedName>
        <fullName evidence="8">Major facilitator superfamily (MFS) profile domain-containing protein</fullName>
    </recommendedName>
</protein>
<dbReference type="Gene3D" id="1.20.1250.20">
    <property type="entry name" value="MFS general substrate transporter like domains"/>
    <property type="match status" value="1"/>
</dbReference>
<keyword evidence="7" id="KW-1185">Reference proteome</keyword>
<feature type="transmembrane region" description="Helical" evidence="5">
    <location>
        <begin position="468"/>
        <end position="484"/>
    </location>
</feature>
<feature type="transmembrane region" description="Helical" evidence="5">
    <location>
        <begin position="431"/>
        <end position="456"/>
    </location>
</feature>
<comment type="subcellular location">
    <subcellularLocation>
        <location evidence="1">Membrane</location>
        <topology evidence="1">Multi-pass membrane protein</topology>
    </subcellularLocation>
</comment>
<feature type="transmembrane region" description="Helical" evidence="5">
    <location>
        <begin position="365"/>
        <end position="383"/>
    </location>
</feature>
<dbReference type="Proteomes" id="UP000765509">
    <property type="component" value="Unassembled WGS sequence"/>
</dbReference>
<dbReference type="PANTHER" id="PTHR23502">
    <property type="entry name" value="MAJOR FACILITATOR SUPERFAMILY"/>
    <property type="match status" value="1"/>
</dbReference>
<comment type="caution">
    <text evidence="6">The sequence shown here is derived from an EMBL/GenBank/DDBJ whole genome shotgun (WGS) entry which is preliminary data.</text>
</comment>
<feature type="transmembrane region" description="Helical" evidence="5">
    <location>
        <begin position="496"/>
        <end position="516"/>
    </location>
</feature>
<organism evidence="6 7">
    <name type="scientific">Austropuccinia psidii MF-1</name>
    <dbReference type="NCBI Taxonomy" id="1389203"/>
    <lineage>
        <taxon>Eukaryota</taxon>
        <taxon>Fungi</taxon>
        <taxon>Dikarya</taxon>
        <taxon>Basidiomycota</taxon>
        <taxon>Pucciniomycotina</taxon>
        <taxon>Pucciniomycetes</taxon>
        <taxon>Pucciniales</taxon>
        <taxon>Sphaerophragmiaceae</taxon>
        <taxon>Austropuccinia</taxon>
    </lineage>
</organism>
<feature type="transmembrane region" description="Helical" evidence="5">
    <location>
        <begin position="183"/>
        <end position="204"/>
    </location>
</feature>
<keyword evidence="2 5" id="KW-0812">Transmembrane</keyword>
<name>A0A9Q3DBT7_9BASI</name>
<dbReference type="EMBL" id="AVOT02015135">
    <property type="protein sequence ID" value="MBW0499177.1"/>
    <property type="molecule type" value="Genomic_DNA"/>
</dbReference>
<dbReference type="GO" id="GO:0005886">
    <property type="term" value="C:plasma membrane"/>
    <property type="evidence" value="ECO:0007669"/>
    <property type="project" value="TreeGrafter"/>
</dbReference>
<keyword evidence="4 5" id="KW-0472">Membrane</keyword>
<evidence type="ECO:0008006" key="8">
    <source>
        <dbReference type="Google" id="ProtNLM"/>
    </source>
</evidence>
<feature type="transmembrane region" description="Helical" evidence="5">
    <location>
        <begin position="404"/>
        <end position="425"/>
    </location>
</feature>
<evidence type="ECO:0000256" key="1">
    <source>
        <dbReference type="ARBA" id="ARBA00004141"/>
    </source>
</evidence>
<feature type="transmembrane region" description="Helical" evidence="5">
    <location>
        <begin position="322"/>
        <end position="345"/>
    </location>
</feature>
<feature type="transmembrane region" description="Helical" evidence="5">
    <location>
        <begin position="216"/>
        <end position="238"/>
    </location>
</feature>
<dbReference type="InterPro" id="IPR036259">
    <property type="entry name" value="MFS_trans_sf"/>
</dbReference>
<proteinExistence type="predicted"/>
<reference evidence="6" key="1">
    <citation type="submission" date="2021-03" db="EMBL/GenBank/DDBJ databases">
        <title>Draft genome sequence of rust myrtle Austropuccinia psidii MF-1, a brazilian biotype.</title>
        <authorList>
            <person name="Quecine M.C."/>
            <person name="Pachon D.M.R."/>
            <person name="Bonatelli M.L."/>
            <person name="Correr F.H."/>
            <person name="Franceschini L.M."/>
            <person name="Leite T.F."/>
            <person name="Margarido G.R.A."/>
            <person name="Almeida C.A."/>
            <person name="Ferrarezi J.A."/>
            <person name="Labate C.A."/>
        </authorList>
    </citation>
    <scope>NUCLEOTIDE SEQUENCE</scope>
    <source>
        <strain evidence="6">MF-1</strain>
    </source>
</reference>
<dbReference type="SUPFAM" id="SSF103473">
    <property type="entry name" value="MFS general substrate transporter"/>
    <property type="match status" value="1"/>
</dbReference>
<feature type="transmembrane region" description="Helical" evidence="5">
    <location>
        <begin position="244"/>
        <end position="264"/>
    </location>
</feature>
<evidence type="ECO:0000256" key="2">
    <source>
        <dbReference type="ARBA" id="ARBA00022692"/>
    </source>
</evidence>
<evidence type="ECO:0000313" key="6">
    <source>
        <dbReference type="EMBL" id="MBW0499177.1"/>
    </source>
</evidence>
<evidence type="ECO:0000256" key="5">
    <source>
        <dbReference type="SAM" id="Phobius"/>
    </source>
</evidence>
<gene>
    <name evidence="6" type="ORF">O181_038892</name>
</gene>
<evidence type="ECO:0000313" key="7">
    <source>
        <dbReference type="Proteomes" id="UP000765509"/>
    </source>
</evidence>
<keyword evidence="3 5" id="KW-1133">Transmembrane helix</keyword>
<dbReference type="GO" id="GO:0022857">
    <property type="term" value="F:transmembrane transporter activity"/>
    <property type="evidence" value="ECO:0007669"/>
    <property type="project" value="InterPro"/>
</dbReference>
<dbReference type="Pfam" id="PF07690">
    <property type="entry name" value="MFS_1"/>
    <property type="match status" value="1"/>
</dbReference>
<dbReference type="PANTHER" id="PTHR23502:SF22">
    <property type="entry name" value="MAJOR FACILITATOR SUPERFAMILY (MFS) PROFILE DOMAIN-CONTAINING PROTEIN"/>
    <property type="match status" value="1"/>
</dbReference>
<evidence type="ECO:0000256" key="3">
    <source>
        <dbReference type="ARBA" id="ARBA00022989"/>
    </source>
</evidence>
<sequence>MKSNQDHHQNFMETASERDDVVSQKLLTFDPSLPGLKPKTISQLNYLYEIGDGDLLLDPLQARLQLGDELADQLKLDESTKLVLWPQPIDDPNDPQNWSKSKKLTILIILTMAAFIPDFDSGIGIASLFFLAKEFDSTPEIVNNLSSKYSINLAHLDHLFSSSYDLSDKCPATAGLSFYWDLVLFYSQVLGLGFLIGCTFATNLKVFTAMRCLNSFFSAAPQIMGLYCINGLFGYLVAKANWRWAYGIGCIYSAFVVILIAVFMQETLYDRLSPFQTPVCNGFGSRLKTLIGLTGFRTADSRSSWSDVISPTFELLYRPHCLAILVYLGVVFGFGIGINVTNVIFTTSPPPFGYGLSQYAVASLYATPALAVLIGELIGRYLNDKAILVLSQKNHGVFEPEFRLWSLYGAIVLFASGFIILGGSFEYKWNIAAVVFGWGLAEVGIMVTTVACYNYLNNSFFLPGEVSALLNQARTIGGFAVPYFQTKWATKQGALQTFGCEAGIAAGLFILLVPLIQAKGKKFRKAYGLKPRVRLPQLESETELHKKN</sequence>
<dbReference type="OrthoDB" id="2533084at2759"/>
<dbReference type="AlphaFoldDB" id="A0A9Q3DBT7"/>
<feature type="transmembrane region" description="Helical" evidence="5">
    <location>
        <begin position="106"/>
        <end position="132"/>
    </location>
</feature>